<keyword evidence="2" id="KW-1185">Reference proteome</keyword>
<protein>
    <recommendedName>
        <fullName evidence="3">Lipoprotein</fullName>
    </recommendedName>
</protein>
<name>A0A501WZC9_9GAMM</name>
<accession>A0A501WZC9</accession>
<proteinExistence type="predicted"/>
<gene>
    <name evidence="1" type="ORF">FJM67_05720</name>
</gene>
<comment type="caution">
    <text evidence="1">The sequence shown here is derived from an EMBL/GenBank/DDBJ whole genome shotgun (WGS) entry which is preliminary data.</text>
</comment>
<dbReference type="RefSeq" id="WP_140587734.1">
    <property type="nucleotide sequence ID" value="NZ_VFRR01000007.1"/>
</dbReference>
<evidence type="ECO:0000313" key="2">
    <source>
        <dbReference type="Proteomes" id="UP000315901"/>
    </source>
</evidence>
<evidence type="ECO:0000313" key="1">
    <source>
        <dbReference type="EMBL" id="TPE54110.1"/>
    </source>
</evidence>
<reference evidence="1 2" key="1">
    <citation type="submission" date="2019-06" db="EMBL/GenBank/DDBJ databases">
        <title>A novel bacterium of genus Marinomonas, isolated from coastal sand.</title>
        <authorList>
            <person name="Huang H."/>
            <person name="Mo K."/>
            <person name="Hu Y."/>
        </authorList>
    </citation>
    <scope>NUCLEOTIDE SEQUENCE [LARGE SCALE GENOMIC DNA]</scope>
    <source>
        <strain evidence="1 2">HB171799</strain>
    </source>
</reference>
<dbReference type="AlphaFoldDB" id="A0A501WZC9"/>
<sequence length="134" mass="14560">MVSRILLALIVPFIGALIGCSTVKPLSDDRALGGHLVKDIVIVVAAPYSFQPGLVMNTLPAGIYTPVFEDDNGVYFQSPSKLIIGDVLGPTLNDGGIFFKGGDISDVYEYVIVMNRQTTLKLPADFKFEIRIKK</sequence>
<evidence type="ECO:0008006" key="3">
    <source>
        <dbReference type="Google" id="ProtNLM"/>
    </source>
</evidence>
<dbReference type="Proteomes" id="UP000315901">
    <property type="component" value="Unassembled WGS sequence"/>
</dbReference>
<dbReference type="PROSITE" id="PS51257">
    <property type="entry name" value="PROKAR_LIPOPROTEIN"/>
    <property type="match status" value="1"/>
</dbReference>
<dbReference type="EMBL" id="VFRR01000007">
    <property type="protein sequence ID" value="TPE54110.1"/>
    <property type="molecule type" value="Genomic_DNA"/>
</dbReference>
<organism evidence="1 2">
    <name type="scientific">Maribrevibacterium harenarium</name>
    <dbReference type="NCBI Taxonomy" id="2589817"/>
    <lineage>
        <taxon>Bacteria</taxon>
        <taxon>Pseudomonadati</taxon>
        <taxon>Pseudomonadota</taxon>
        <taxon>Gammaproteobacteria</taxon>
        <taxon>Oceanospirillales</taxon>
        <taxon>Oceanospirillaceae</taxon>
        <taxon>Maribrevibacterium</taxon>
    </lineage>
</organism>